<dbReference type="Proteomes" id="UP000824120">
    <property type="component" value="Chromosome 2"/>
</dbReference>
<gene>
    <name evidence="1" type="ORF">H5410_006611</name>
</gene>
<accession>A0A9J6AA92</accession>
<keyword evidence="2" id="KW-1185">Reference proteome</keyword>
<dbReference type="EMBL" id="JACXVP010000002">
    <property type="protein sequence ID" value="KAG5621393.1"/>
    <property type="molecule type" value="Genomic_DNA"/>
</dbReference>
<evidence type="ECO:0000313" key="1">
    <source>
        <dbReference type="EMBL" id="KAG5621393.1"/>
    </source>
</evidence>
<protein>
    <submittedName>
        <fullName evidence="1">Uncharacterized protein</fullName>
    </submittedName>
</protein>
<evidence type="ECO:0000313" key="2">
    <source>
        <dbReference type="Proteomes" id="UP000824120"/>
    </source>
</evidence>
<organism evidence="1 2">
    <name type="scientific">Solanum commersonii</name>
    <name type="common">Commerson's wild potato</name>
    <name type="synonym">Commerson's nightshade</name>
    <dbReference type="NCBI Taxonomy" id="4109"/>
    <lineage>
        <taxon>Eukaryota</taxon>
        <taxon>Viridiplantae</taxon>
        <taxon>Streptophyta</taxon>
        <taxon>Embryophyta</taxon>
        <taxon>Tracheophyta</taxon>
        <taxon>Spermatophyta</taxon>
        <taxon>Magnoliopsida</taxon>
        <taxon>eudicotyledons</taxon>
        <taxon>Gunneridae</taxon>
        <taxon>Pentapetalae</taxon>
        <taxon>asterids</taxon>
        <taxon>lamiids</taxon>
        <taxon>Solanales</taxon>
        <taxon>Solanaceae</taxon>
        <taxon>Solanoideae</taxon>
        <taxon>Solaneae</taxon>
        <taxon>Solanum</taxon>
    </lineage>
</organism>
<reference evidence="1 2" key="1">
    <citation type="submission" date="2020-09" db="EMBL/GenBank/DDBJ databases">
        <title>De no assembly of potato wild relative species, Solanum commersonii.</title>
        <authorList>
            <person name="Cho K."/>
        </authorList>
    </citation>
    <scope>NUCLEOTIDE SEQUENCE [LARGE SCALE GENOMIC DNA]</scope>
    <source>
        <strain evidence="1">LZ3.2</strain>
        <tissue evidence="1">Leaf</tissue>
    </source>
</reference>
<proteinExistence type="predicted"/>
<name>A0A9J6AA92_SOLCO</name>
<comment type="caution">
    <text evidence="1">The sequence shown here is derived from an EMBL/GenBank/DDBJ whole genome shotgun (WGS) entry which is preliminary data.</text>
</comment>
<dbReference type="AlphaFoldDB" id="A0A9J6AA92"/>
<sequence length="83" mass="9804">MVVHPMSGNVNISDQSLVWVPLVAKESQLKEMEAVIVNLFERYFLTCRRCPLEFLFHTFSREKILHSTKTLKCYRIKFCPEII</sequence>